<reference evidence="3" key="1">
    <citation type="journal article" date="2017" name="Nat. Microbiol.">
        <title>Global analysis of biosynthetic gene clusters reveals vast potential of secondary metabolite production in Penicillium species.</title>
        <authorList>
            <person name="Nielsen J.C."/>
            <person name="Grijseels S."/>
            <person name="Prigent S."/>
            <person name="Ji B."/>
            <person name="Dainat J."/>
            <person name="Nielsen K.F."/>
            <person name="Frisvad J.C."/>
            <person name="Workman M."/>
            <person name="Nielsen J."/>
        </authorList>
    </citation>
    <scope>NUCLEOTIDE SEQUENCE [LARGE SCALE GENOMIC DNA]</scope>
    <source>
        <strain evidence="3">IBT 11843</strain>
    </source>
</reference>
<evidence type="ECO:0000313" key="2">
    <source>
        <dbReference type="EMBL" id="OQD75687.1"/>
    </source>
</evidence>
<sequence length="69" mass="7613">MPIIPEPSNFPSASKKGGNEPQNKQVEGEQRQKASATDHLSKGPQIPEEMPSKASKEEIEARKKELNKT</sequence>
<dbReference type="EMBL" id="MDYL01000006">
    <property type="protein sequence ID" value="OQD75687.1"/>
    <property type="molecule type" value="Genomic_DNA"/>
</dbReference>
<accession>A0A1V6PG29</accession>
<feature type="region of interest" description="Disordered" evidence="1">
    <location>
        <begin position="1"/>
        <end position="69"/>
    </location>
</feature>
<keyword evidence="3" id="KW-1185">Reference proteome</keyword>
<protein>
    <submittedName>
        <fullName evidence="2">Uncharacterized protein</fullName>
    </submittedName>
</protein>
<evidence type="ECO:0000256" key="1">
    <source>
        <dbReference type="SAM" id="MobiDB-lite"/>
    </source>
</evidence>
<dbReference type="OMA" id="DHISKGP"/>
<dbReference type="AlphaFoldDB" id="A0A1V6PG29"/>
<gene>
    <name evidence="2" type="ORF">PENDEC_c006G04305</name>
</gene>
<dbReference type="Proteomes" id="UP000191522">
    <property type="component" value="Unassembled WGS sequence"/>
</dbReference>
<name>A0A1V6PG29_PENDC</name>
<comment type="caution">
    <text evidence="2">The sequence shown here is derived from an EMBL/GenBank/DDBJ whole genome shotgun (WGS) entry which is preliminary data.</text>
</comment>
<organism evidence="2 3">
    <name type="scientific">Penicillium decumbens</name>
    <dbReference type="NCBI Taxonomy" id="69771"/>
    <lineage>
        <taxon>Eukaryota</taxon>
        <taxon>Fungi</taxon>
        <taxon>Dikarya</taxon>
        <taxon>Ascomycota</taxon>
        <taxon>Pezizomycotina</taxon>
        <taxon>Eurotiomycetes</taxon>
        <taxon>Eurotiomycetidae</taxon>
        <taxon>Eurotiales</taxon>
        <taxon>Aspergillaceae</taxon>
        <taxon>Penicillium</taxon>
    </lineage>
</organism>
<evidence type="ECO:0000313" key="3">
    <source>
        <dbReference type="Proteomes" id="UP000191522"/>
    </source>
</evidence>
<dbReference type="OrthoDB" id="2532734at2759"/>
<proteinExistence type="predicted"/>
<feature type="compositionally biased region" description="Basic and acidic residues" evidence="1">
    <location>
        <begin position="50"/>
        <end position="69"/>
    </location>
</feature>